<dbReference type="PROSITE" id="PS51257">
    <property type="entry name" value="PROKAR_LIPOPROTEIN"/>
    <property type="match status" value="1"/>
</dbReference>
<gene>
    <name evidence="1" type="ORF">FLJC2902T_26060</name>
</gene>
<dbReference type="AlphaFoldDB" id="V6SJ62"/>
<dbReference type="eggNOG" id="ENOG503161T">
    <property type="taxonomic scope" value="Bacteria"/>
</dbReference>
<dbReference type="EMBL" id="AVGG01000018">
    <property type="protein sequence ID" value="ESU26631.1"/>
    <property type="molecule type" value="Genomic_DNA"/>
</dbReference>
<proteinExistence type="predicted"/>
<reference evidence="1 2" key="1">
    <citation type="submission" date="2013-08" db="EMBL/GenBank/DDBJ databases">
        <title>Flavobacterium limnosediminis JC2902 genome sequencing.</title>
        <authorList>
            <person name="Lee K."/>
            <person name="Yi H."/>
            <person name="Park S."/>
            <person name="Chun J."/>
        </authorList>
    </citation>
    <scope>NUCLEOTIDE SEQUENCE [LARGE SCALE GENOMIC DNA]</scope>
    <source>
        <strain evidence="1 2">JC2902</strain>
    </source>
</reference>
<evidence type="ECO:0000313" key="1">
    <source>
        <dbReference type="EMBL" id="ESU26631.1"/>
    </source>
</evidence>
<accession>V6SJ62</accession>
<dbReference type="PATRIC" id="fig|1341181.4.peg.2565"/>
<dbReference type="Proteomes" id="UP000018004">
    <property type="component" value="Unassembled WGS sequence"/>
</dbReference>
<evidence type="ECO:0008006" key="3">
    <source>
        <dbReference type="Google" id="ProtNLM"/>
    </source>
</evidence>
<evidence type="ECO:0000313" key="2">
    <source>
        <dbReference type="Proteomes" id="UP000018004"/>
    </source>
</evidence>
<keyword evidence="2" id="KW-1185">Reference proteome</keyword>
<name>V6SJ62_9FLAO</name>
<protein>
    <recommendedName>
        <fullName evidence="3">Lipoprotein</fullName>
    </recommendedName>
</protein>
<sequence length="175" mass="19457">MKKIFGLLICVLFLTSCDDGDLVVETFNFDSVDIQKCDDPGRDPLFKINGEELLLLDIPASYFTNEVTPEGQPRIATISSTNRVIYRKYSGEADDSVICSDVPPASPSVQQEWNAAAGGTIEIVTTEVTTTDPETNEVTITGYKHQIKFKTIEFVGSQNSFVYDEYLFGDYEITL</sequence>
<comment type="caution">
    <text evidence="1">The sequence shown here is derived from an EMBL/GenBank/DDBJ whole genome shotgun (WGS) entry which is preliminary data.</text>
</comment>
<organism evidence="1 2">
    <name type="scientific">Flavobacterium limnosediminis JC2902</name>
    <dbReference type="NCBI Taxonomy" id="1341181"/>
    <lineage>
        <taxon>Bacteria</taxon>
        <taxon>Pseudomonadati</taxon>
        <taxon>Bacteroidota</taxon>
        <taxon>Flavobacteriia</taxon>
        <taxon>Flavobacteriales</taxon>
        <taxon>Flavobacteriaceae</taxon>
        <taxon>Flavobacterium</taxon>
    </lineage>
</organism>
<dbReference type="STRING" id="1341181.FLJC2902T_26060"/>
<dbReference type="OrthoDB" id="1417969at2"/>
<dbReference type="RefSeq" id="WP_023580164.1">
    <property type="nucleotide sequence ID" value="NZ_AVGG01000018.1"/>
</dbReference>